<dbReference type="EMBL" id="JABBWE010000075">
    <property type="protein sequence ID" value="KAG1787749.1"/>
    <property type="molecule type" value="Genomic_DNA"/>
</dbReference>
<evidence type="ECO:0000313" key="2">
    <source>
        <dbReference type="EMBL" id="KAG1787749.1"/>
    </source>
</evidence>
<dbReference type="RefSeq" id="XP_041155065.1">
    <property type="nucleotide sequence ID" value="XM_041304051.1"/>
</dbReference>
<keyword evidence="1" id="KW-0812">Transmembrane</keyword>
<accession>A0A9P7AEK0</accession>
<sequence length="143" mass="16001">MELLSLSVMLKDSLQYSPGHNIFCDDGKPFGDPERFGTDAAEFYSKSSCILCLWTWLSDGALVCMLMLFFMLCHGCARVRLPCTTTFLYTAASGAMNFMVVSFNGARRLLPRLTLLPQKFRIDAAWTKMAHNRTTVSGCSKHP</sequence>
<name>A0A9P7AEK0_9AGAM</name>
<feature type="transmembrane region" description="Helical" evidence="1">
    <location>
        <begin position="53"/>
        <end position="74"/>
    </location>
</feature>
<feature type="transmembrane region" description="Helical" evidence="1">
    <location>
        <begin position="86"/>
        <end position="106"/>
    </location>
</feature>
<keyword evidence="3" id="KW-1185">Reference proteome</keyword>
<keyword evidence="1" id="KW-0472">Membrane</keyword>
<evidence type="ECO:0000256" key="1">
    <source>
        <dbReference type="SAM" id="Phobius"/>
    </source>
</evidence>
<comment type="caution">
    <text evidence="2">The sequence shown here is derived from an EMBL/GenBank/DDBJ whole genome shotgun (WGS) entry which is preliminary data.</text>
</comment>
<keyword evidence="1" id="KW-1133">Transmembrane helix</keyword>
<organism evidence="2 3">
    <name type="scientific">Suillus plorans</name>
    <dbReference type="NCBI Taxonomy" id="116603"/>
    <lineage>
        <taxon>Eukaryota</taxon>
        <taxon>Fungi</taxon>
        <taxon>Dikarya</taxon>
        <taxon>Basidiomycota</taxon>
        <taxon>Agaricomycotina</taxon>
        <taxon>Agaricomycetes</taxon>
        <taxon>Agaricomycetidae</taxon>
        <taxon>Boletales</taxon>
        <taxon>Suillineae</taxon>
        <taxon>Suillaceae</taxon>
        <taxon>Suillus</taxon>
    </lineage>
</organism>
<reference evidence="2" key="1">
    <citation type="journal article" date="2020" name="New Phytol.">
        <title>Comparative genomics reveals dynamic genome evolution in host specialist ectomycorrhizal fungi.</title>
        <authorList>
            <person name="Lofgren L.A."/>
            <person name="Nguyen N.H."/>
            <person name="Vilgalys R."/>
            <person name="Ruytinx J."/>
            <person name="Liao H.L."/>
            <person name="Branco S."/>
            <person name="Kuo A."/>
            <person name="LaButti K."/>
            <person name="Lipzen A."/>
            <person name="Andreopoulos W."/>
            <person name="Pangilinan J."/>
            <person name="Riley R."/>
            <person name="Hundley H."/>
            <person name="Na H."/>
            <person name="Barry K."/>
            <person name="Grigoriev I.V."/>
            <person name="Stajich J.E."/>
            <person name="Kennedy P.G."/>
        </authorList>
    </citation>
    <scope>NUCLEOTIDE SEQUENCE</scope>
    <source>
        <strain evidence="2">S12</strain>
    </source>
</reference>
<dbReference type="GeneID" id="64597815"/>
<protein>
    <submittedName>
        <fullName evidence="2">Uncharacterized protein</fullName>
    </submittedName>
</protein>
<evidence type="ECO:0000313" key="3">
    <source>
        <dbReference type="Proteomes" id="UP000719766"/>
    </source>
</evidence>
<dbReference type="Proteomes" id="UP000719766">
    <property type="component" value="Unassembled WGS sequence"/>
</dbReference>
<proteinExistence type="predicted"/>
<gene>
    <name evidence="2" type="ORF">HD556DRAFT_1407507</name>
</gene>
<dbReference type="AlphaFoldDB" id="A0A9P7AEK0"/>